<sequence length="36" mass="4281">MSSKTPSHFQLNFRRYILSHFRSLILSFYTLSTLTS</sequence>
<reference evidence="1" key="1">
    <citation type="submission" date="2018-02" db="EMBL/GenBank/DDBJ databases">
        <title>Rhizophora mucronata_Transcriptome.</title>
        <authorList>
            <person name="Meera S.P."/>
            <person name="Sreeshan A."/>
            <person name="Augustine A."/>
        </authorList>
    </citation>
    <scope>NUCLEOTIDE SEQUENCE</scope>
    <source>
        <tissue evidence="1">Leaf</tissue>
    </source>
</reference>
<evidence type="ECO:0000313" key="1">
    <source>
        <dbReference type="EMBL" id="MBX36466.1"/>
    </source>
</evidence>
<accession>A0A2P2N212</accession>
<proteinExistence type="predicted"/>
<protein>
    <submittedName>
        <fullName evidence="1">Uncharacterized protein</fullName>
    </submittedName>
</protein>
<organism evidence="1">
    <name type="scientific">Rhizophora mucronata</name>
    <name type="common">Asiatic mangrove</name>
    <dbReference type="NCBI Taxonomy" id="61149"/>
    <lineage>
        <taxon>Eukaryota</taxon>
        <taxon>Viridiplantae</taxon>
        <taxon>Streptophyta</taxon>
        <taxon>Embryophyta</taxon>
        <taxon>Tracheophyta</taxon>
        <taxon>Spermatophyta</taxon>
        <taxon>Magnoliopsida</taxon>
        <taxon>eudicotyledons</taxon>
        <taxon>Gunneridae</taxon>
        <taxon>Pentapetalae</taxon>
        <taxon>rosids</taxon>
        <taxon>fabids</taxon>
        <taxon>Malpighiales</taxon>
        <taxon>Rhizophoraceae</taxon>
        <taxon>Rhizophora</taxon>
    </lineage>
</organism>
<dbReference type="EMBL" id="GGEC01055982">
    <property type="protein sequence ID" value="MBX36466.1"/>
    <property type="molecule type" value="Transcribed_RNA"/>
</dbReference>
<dbReference type="AlphaFoldDB" id="A0A2P2N212"/>
<name>A0A2P2N212_RHIMU</name>